<keyword evidence="2" id="KW-0808">Transferase</keyword>
<dbReference type="Gene3D" id="3.40.50.2000">
    <property type="entry name" value="Glycogen Phosphorylase B"/>
    <property type="match status" value="2"/>
</dbReference>
<dbReference type="EMBL" id="AUZZ01007561">
    <property type="protein sequence ID" value="EQD42102.1"/>
    <property type="molecule type" value="Genomic_DNA"/>
</dbReference>
<sequence length="158" mass="17386">MQVLHSYNFYANVFSVPAAKLAGVPCVIASIRDMGVYLTPRQQYVHKLACRFADRVVVNADAIRNWLVGQGYEAERITVIPNGVDTARFSRAPGLEDLELRANLGVPRDAQLVVLLARLHPDKGIEQFLRAAASISGGFRRAYFLIVGESFTGHGESL</sequence>
<comment type="caution">
    <text evidence="2">The sequence shown here is derived from an EMBL/GenBank/DDBJ whole genome shotgun (WGS) entry which is preliminary data.</text>
</comment>
<proteinExistence type="predicted"/>
<reference evidence="2" key="2">
    <citation type="journal article" date="2014" name="ISME J.">
        <title>Microbial stratification in low pH oxic and suboxic macroscopic growths along an acid mine drainage.</title>
        <authorList>
            <person name="Mendez-Garcia C."/>
            <person name="Mesa V."/>
            <person name="Sprenger R.R."/>
            <person name="Richter M."/>
            <person name="Diez M.S."/>
            <person name="Solano J."/>
            <person name="Bargiela R."/>
            <person name="Golyshina O.V."/>
            <person name="Manteca A."/>
            <person name="Ramos J.L."/>
            <person name="Gallego J.R."/>
            <person name="Llorente I."/>
            <person name="Martins Dos Santos V.A."/>
            <person name="Jensen O.N."/>
            <person name="Pelaez A.I."/>
            <person name="Sanchez J."/>
            <person name="Ferrer M."/>
        </authorList>
    </citation>
    <scope>NUCLEOTIDE SEQUENCE</scope>
</reference>
<evidence type="ECO:0000313" key="2">
    <source>
        <dbReference type="EMBL" id="EQD42102.1"/>
    </source>
</evidence>
<dbReference type="SUPFAM" id="SSF53756">
    <property type="entry name" value="UDP-Glycosyltransferase/glycogen phosphorylase"/>
    <property type="match status" value="1"/>
</dbReference>
<dbReference type="InterPro" id="IPR050194">
    <property type="entry name" value="Glycosyltransferase_grp1"/>
</dbReference>
<reference evidence="2" key="1">
    <citation type="submission" date="2013-08" db="EMBL/GenBank/DDBJ databases">
        <authorList>
            <person name="Mendez C."/>
            <person name="Richter M."/>
            <person name="Ferrer M."/>
            <person name="Sanchez J."/>
        </authorList>
    </citation>
    <scope>NUCLEOTIDE SEQUENCE</scope>
</reference>
<dbReference type="PANTHER" id="PTHR45947:SF3">
    <property type="entry name" value="SULFOQUINOVOSYL TRANSFERASE SQD2"/>
    <property type="match status" value="1"/>
</dbReference>
<dbReference type="InterPro" id="IPR028098">
    <property type="entry name" value="Glyco_trans_4-like_N"/>
</dbReference>
<dbReference type="GO" id="GO:0016757">
    <property type="term" value="F:glycosyltransferase activity"/>
    <property type="evidence" value="ECO:0007669"/>
    <property type="project" value="TreeGrafter"/>
</dbReference>
<accession>T0ZD12</accession>
<organism evidence="2">
    <name type="scientific">mine drainage metagenome</name>
    <dbReference type="NCBI Taxonomy" id="410659"/>
    <lineage>
        <taxon>unclassified sequences</taxon>
        <taxon>metagenomes</taxon>
        <taxon>ecological metagenomes</taxon>
    </lineage>
</organism>
<dbReference type="AlphaFoldDB" id="T0ZD12"/>
<protein>
    <submittedName>
        <fullName evidence="2">Glycosyl transferase, group 1</fullName>
    </submittedName>
</protein>
<feature type="domain" description="Glycosyltransferase subfamily 4-like N-terminal" evidence="1">
    <location>
        <begin position="3"/>
        <end position="88"/>
    </location>
</feature>
<evidence type="ECO:0000259" key="1">
    <source>
        <dbReference type="Pfam" id="PF13439"/>
    </source>
</evidence>
<name>T0ZD12_9ZZZZ</name>
<dbReference type="Pfam" id="PF13439">
    <property type="entry name" value="Glyco_transf_4"/>
    <property type="match status" value="1"/>
</dbReference>
<feature type="non-terminal residue" evidence="2">
    <location>
        <position position="158"/>
    </location>
</feature>
<gene>
    <name evidence="2" type="ORF">B2A_10493</name>
</gene>
<dbReference type="PANTHER" id="PTHR45947">
    <property type="entry name" value="SULFOQUINOVOSYL TRANSFERASE SQD2"/>
    <property type="match status" value="1"/>
</dbReference>